<dbReference type="AlphaFoldDB" id="A0A1B6G7B3"/>
<feature type="compositionally biased region" description="Basic and acidic residues" evidence="1">
    <location>
        <begin position="47"/>
        <end position="58"/>
    </location>
</feature>
<proteinExistence type="predicted"/>
<organism evidence="2">
    <name type="scientific">Cuerna arida</name>
    <dbReference type="NCBI Taxonomy" id="1464854"/>
    <lineage>
        <taxon>Eukaryota</taxon>
        <taxon>Metazoa</taxon>
        <taxon>Ecdysozoa</taxon>
        <taxon>Arthropoda</taxon>
        <taxon>Hexapoda</taxon>
        <taxon>Insecta</taxon>
        <taxon>Pterygota</taxon>
        <taxon>Neoptera</taxon>
        <taxon>Paraneoptera</taxon>
        <taxon>Hemiptera</taxon>
        <taxon>Auchenorrhyncha</taxon>
        <taxon>Membracoidea</taxon>
        <taxon>Cicadellidae</taxon>
        <taxon>Cicadellinae</taxon>
        <taxon>Proconiini</taxon>
        <taxon>Cuerna</taxon>
    </lineage>
</organism>
<sequence length="112" mass="12771">MRPIEPLMEIRGDHEDLNKNFPVVFEEKSPAQSPEKLKDSSAVVNDGQKETKTKDKKPFGGVELFPIGTIFGRKNKDKKDVSKSKKQVKIKTSAKTKKQKTKETRDAQITQW</sequence>
<gene>
    <name evidence="2" type="ORF">g.50299</name>
</gene>
<evidence type="ECO:0000256" key="1">
    <source>
        <dbReference type="SAM" id="MobiDB-lite"/>
    </source>
</evidence>
<feature type="non-terminal residue" evidence="2">
    <location>
        <position position="112"/>
    </location>
</feature>
<evidence type="ECO:0000313" key="2">
    <source>
        <dbReference type="EMBL" id="JAS58299.1"/>
    </source>
</evidence>
<feature type="region of interest" description="Disordered" evidence="1">
    <location>
        <begin position="27"/>
        <end position="59"/>
    </location>
</feature>
<name>A0A1B6G7B3_9HEMI</name>
<accession>A0A1B6G7B3</accession>
<protein>
    <submittedName>
        <fullName evidence="2">Uncharacterized protein</fullName>
    </submittedName>
</protein>
<feature type="compositionally biased region" description="Basic and acidic residues" evidence="1">
    <location>
        <begin position="27"/>
        <end position="39"/>
    </location>
</feature>
<feature type="region of interest" description="Disordered" evidence="1">
    <location>
        <begin position="73"/>
        <end position="112"/>
    </location>
</feature>
<reference evidence="2" key="1">
    <citation type="submission" date="2015-11" db="EMBL/GenBank/DDBJ databases">
        <title>De novo transcriptome assembly of four potential Pierce s Disease insect vectors from Arizona vineyards.</title>
        <authorList>
            <person name="Tassone E.E."/>
        </authorList>
    </citation>
    <scope>NUCLEOTIDE SEQUENCE</scope>
</reference>
<dbReference type="EMBL" id="GECZ01011470">
    <property type="protein sequence ID" value="JAS58299.1"/>
    <property type="molecule type" value="Transcribed_RNA"/>
</dbReference>
<feature type="compositionally biased region" description="Basic residues" evidence="1">
    <location>
        <begin position="84"/>
        <end position="100"/>
    </location>
</feature>